<sequence>MNNEHALEPEDVTRLFVERVNAGDLDGLVELYAEDAVLAYPPGSETVGREAIRKVFERMLEHAPRFSYEEPLPTIRYGDLALTSTRSSDDTGGRVQVLRREPHGGWVRIIDRPEDRG</sequence>
<dbReference type="SUPFAM" id="SSF54427">
    <property type="entry name" value="NTF2-like"/>
    <property type="match status" value="1"/>
</dbReference>
<reference evidence="2" key="1">
    <citation type="submission" date="2022-11" db="EMBL/GenBank/DDBJ databases">
        <authorList>
            <person name="Mo P."/>
        </authorList>
    </citation>
    <scope>NUCLEOTIDE SEQUENCE</scope>
    <source>
        <strain evidence="2">HUAS 11-8</strain>
    </source>
</reference>
<evidence type="ECO:0000313" key="2">
    <source>
        <dbReference type="EMBL" id="WAL69095.1"/>
    </source>
</evidence>
<dbReference type="RefSeq" id="WP_268759181.1">
    <property type="nucleotide sequence ID" value="NZ_CP113836.1"/>
</dbReference>
<dbReference type="InterPro" id="IPR032710">
    <property type="entry name" value="NTF2-like_dom_sf"/>
</dbReference>
<dbReference type="Gene3D" id="3.10.450.50">
    <property type="match status" value="1"/>
</dbReference>
<proteinExistence type="predicted"/>
<gene>
    <name evidence="2" type="ORF">ORV05_15415</name>
</gene>
<dbReference type="EMBL" id="CP113836">
    <property type="protein sequence ID" value="WAL69095.1"/>
    <property type="molecule type" value="Genomic_DNA"/>
</dbReference>
<keyword evidence="3" id="KW-1185">Reference proteome</keyword>
<dbReference type="InterPro" id="IPR037401">
    <property type="entry name" value="SnoaL-like"/>
</dbReference>
<feature type="domain" description="SnoaL-like" evidence="1">
    <location>
        <begin position="15"/>
        <end position="97"/>
    </location>
</feature>
<evidence type="ECO:0000259" key="1">
    <source>
        <dbReference type="Pfam" id="PF12680"/>
    </source>
</evidence>
<evidence type="ECO:0000313" key="3">
    <source>
        <dbReference type="Proteomes" id="UP001163203"/>
    </source>
</evidence>
<dbReference type="Pfam" id="PF12680">
    <property type="entry name" value="SnoaL_2"/>
    <property type="match status" value="1"/>
</dbReference>
<name>A0ABY7BAV0_9PSEU</name>
<organism evidence="2 3">
    <name type="scientific">Amycolatopsis cynarae</name>
    <dbReference type="NCBI Taxonomy" id="2995223"/>
    <lineage>
        <taxon>Bacteria</taxon>
        <taxon>Bacillati</taxon>
        <taxon>Actinomycetota</taxon>
        <taxon>Actinomycetes</taxon>
        <taxon>Pseudonocardiales</taxon>
        <taxon>Pseudonocardiaceae</taxon>
        <taxon>Amycolatopsis</taxon>
    </lineage>
</organism>
<protein>
    <submittedName>
        <fullName evidence="2">Nuclear transport factor 2 family protein</fullName>
    </submittedName>
</protein>
<accession>A0ABY7BAV0</accession>
<dbReference type="Proteomes" id="UP001163203">
    <property type="component" value="Chromosome"/>
</dbReference>